<dbReference type="InterPro" id="IPR029068">
    <property type="entry name" value="Glyas_Bleomycin-R_OHBP_Dase"/>
</dbReference>
<evidence type="ECO:0000313" key="3">
    <source>
        <dbReference type="Proteomes" id="UP000176864"/>
    </source>
</evidence>
<dbReference type="EMBL" id="MFEK01000010">
    <property type="protein sequence ID" value="OGE79057.1"/>
    <property type="molecule type" value="Genomic_DNA"/>
</dbReference>
<proteinExistence type="predicted"/>
<dbReference type="Pfam" id="PF00903">
    <property type="entry name" value="Glyoxalase"/>
    <property type="match status" value="1"/>
</dbReference>
<dbReference type="PANTHER" id="PTHR33993">
    <property type="entry name" value="GLYOXALASE-RELATED"/>
    <property type="match status" value="1"/>
</dbReference>
<dbReference type="InterPro" id="IPR037523">
    <property type="entry name" value="VOC_core"/>
</dbReference>
<dbReference type="CDD" id="cd07247">
    <property type="entry name" value="SgaA_N_like"/>
    <property type="match status" value="1"/>
</dbReference>
<dbReference type="Proteomes" id="UP000176864">
    <property type="component" value="Unassembled WGS sequence"/>
</dbReference>
<reference evidence="2 3" key="1">
    <citation type="journal article" date="2016" name="Nat. Commun.">
        <title>Thousands of microbial genomes shed light on interconnected biogeochemical processes in an aquifer system.</title>
        <authorList>
            <person name="Anantharaman K."/>
            <person name="Brown C.T."/>
            <person name="Hug L.A."/>
            <person name="Sharon I."/>
            <person name="Castelle C.J."/>
            <person name="Probst A.J."/>
            <person name="Thomas B.C."/>
            <person name="Singh A."/>
            <person name="Wilkins M.J."/>
            <person name="Karaoz U."/>
            <person name="Brodie E.L."/>
            <person name="Williams K.H."/>
            <person name="Hubbard S.S."/>
            <person name="Banfield J.F."/>
        </authorList>
    </citation>
    <scope>NUCLEOTIDE SEQUENCE [LARGE SCALE GENOMIC DNA]</scope>
</reference>
<organism evidence="2 3">
    <name type="scientific">Candidatus Doudnabacteria bacterium RIFCSPHIGHO2_01_FULL_46_14</name>
    <dbReference type="NCBI Taxonomy" id="1817824"/>
    <lineage>
        <taxon>Bacteria</taxon>
        <taxon>Candidatus Doudnaibacteriota</taxon>
    </lineage>
</organism>
<dbReference type="PROSITE" id="PS51819">
    <property type="entry name" value="VOC"/>
    <property type="match status" value="1"/>
</dbReference>
<accession>A0A1F5NMZ1</accession>
<name>A0A1F5NMZ1_9BACT</name>
<dbReference type="InterPro" id="IPR004360">
    <property type="entry name" value="Glyas_Fos-R_dOase_dom"/>
</dbReference>
<dbReference type="STRING" id="1817824.A2751_00790"/>
<evidence type="ECO:0000313" key="2">
    <source>
        <dbReference type="EMBL" id="OGE79057.1"/>
    </source>
</evidence>
<gene>
    <name evidence="2" type="ORF">A2751_00790</name>
</gene>
<comment type="caution">
    <text evidence="2">The sequence shown here is derived from an EMBL/GenBank/DDBJ whole genome shotgun (WGS) entry which is preliminary data.</text>
</comment>
<sequence>MNPVVHFELPGDDMERMKKFYQQTFGWNLKQLGAEMNNYVLAATDETDSMGMLKQTNRINGGLYPRVDKDNVPSIVIAVDDIREHKQKVIDAGGKFIGGQGAEFDDIPGVGLFASFIDPEGNRLGMLQPKGM</sequence>
<dbReference type="InterPro" id="IPR052164">
    <property type="entry name" value="Anthracycline_SecMetBiosynth"/>
</dbReference>
<evidence type="ECO:0000259" key="1">
    <source>
        <dbReference type="PROSITE" id="PS51819"/>
    </source>
</evidence>
<feature type="domain" description="VOC" evidence="1">
    <location>
        <begin position="3"/>
        <end position="129"/>
    </location>
</feature>
<protein>
    <recommendedName>
        <fullName evidence="1">VOC domain-containing protein</fullName>
    </recommendedName>
</protein>
<dbReference type="Gene3D" id="3.10.180.10">
    <property type="entry name" value="2,3-Dihydroxybiphenyl 1,2-Dioxygenase, domain 1"/>
    <property type="match status" value="1"/>
</dbReference>
<dbReference type="SUPFAM" id="SSF54593">
    <property type="entry name" value="Glyoxalase/Bleomycin resistance protein/Dihydroxybiphenyl dioxygenase"/>
    <property type="match status" value="1"/>
</dbReference>
<dbReference type="AlphaFoldDB" id="A0A1F5NMZ1"/>